<keyword evidence="5" id="KW-0393">Immunoglobulin domain</keyword>
<dbReference type="InterPro" id="IPR051275">
    <property type="entry name" value="Cell_adhesion_signaling"/>
</dbReference>
<keyword evidence="6" id="KW-0732">Signal</keyword>
<dbReference type="Pfam" id="PF07679">
    <property type="entry name" value="I-set"/>
    <property type="match status" value="1"/>
</dbReference>
<proteinExistence type="predicted"/>
<dbReference type="PROSITE" id="PS50835">
    <property type="entry name" value="IG_LIKE"/>
    <property type="match status" value="2"/>
</dbReference>
<evidence type="ECO:0000256" key="3">
    <source>
        <dbReference type="ARBA" id="ARBA00023157"/>
    </source>
</evidence>
<accession>A0ABM1T1L6</accession>
<comment type="subcellular location">
    <subcellularLocation>
        <location evidence="1">Membrane</location>
        <topology evidence="1">Single-pass type I membrane protein</topology>
    </subcellularLocation>
</comment>
<feature type="signal peptide" evidence="6">
    <location>
        <begin position="1"/>
        <end position="24"/>
    </location>
</feature>
<evidence type="ECO:0000256" key="6">
    <source>
        <dbReference type="SAM" id="SignalP"/>
    </source>
</evidence>
<evidence type="ECO:0000313" key="8">
    <source>
        <dbReference type="Proteomes" id="UP000694941"/>
    </source>
</evidence>
<dbReference type="PANTHER" id="PTHR11640:SF155">
    <property type="entry name" value="IG-LIKE DOMAIN-CONTAINING PROTEIN"/>
    <property type="match status" value="1"/>
</dbReference>
<dbReference type="Proteomes" id="UP000694941">
    <property type="component" value="Unplaced"/>
</dbReference>
<evidence type="ECO:0000259" key="7">
    <source>
        <dbReference type="PROSITE" id="PS50835"/>
    </source>
</evidence>
<feature type="domain" description="Ig-like" evidence="7">
    <location>
        <begin position="6"/>
        <end position="99"/>
    </location>
</feature>
<dbReference type="RefSeq" id="XP_022249772.1">
    <property type="nucleotide sequence ID" value="XM_022394064.1"/>
</dbReference>
<feature type="chain" id="PRO_5045549215" evidence="6">
    <location>
        <begin position="25"/>
        <end position="355"/>
    </location>
</feature>
<evidence type="ECO:0000256" key="2">
    <source>
        <dbReference type="ARBA" id="ARBA00023136"/>
    </source>
</evidence>
<keyword evidence="3" id="KW-1015">Disulfide bond</keyword>
<name>A0ABM1T1L6_LIMPO</name>
<dbReference type="PANTHER" id="PTHR11640">
    <property type="entry name" value="NEPHRIN"/>
    <property type="match status" value="1"/>
</dbReference>
<gene>
    <name evidence="9" type="primary">LOC111087438</name>
</gene>
<keyword evidence="8" id="KW-1185">Reference proteome</keyword>
<evidence type="ECO:0000256" key="1">
    <source>
        <dbReference type="ARBA" id="ARBA00004479"/>
    </source>
</evidence>
<dbReference type="InterPro" id="IPR003599">
    <property type="entry name" value="Ig_sub"/>
</dbReference>
<dbReference type="InterPro" id="IPR036179">
    <property type="entry name" value="Ig-like_dom_sf"/>
</dbReference>
<keyword evidence="2" id="KW-0472">Membrane</keyword>
<keyword evidence="4" id="KW-0325">Glycoprotein</keyword>
<dbReference type="SUPFAM" id="SSF48726">
    <property type="entry name" value="Immunoglobulin"/>
    <property type="match status" value="3"/>
</dbReference>
<reference evidence="9" key="1">
    <citation type="submission" date="2025-08" db="UniProtKB">
        <authorList>
            <consortium name="RefSeq"/>
        </authorList>
    </citation>
    <scope>IDENTIFICATION</scope>
    <source>
        <tissue evidence="9">Muscle</tissue>
    </source>
</reference>
<dbReference type="SMART" id="SM00409">
    <property type="entry name" value="IG"/>
    <property type="match status" value="2"/>
</dbReference>
<dbReference type="Pfam" id="PF13927">
    <property type="entry name" value="Ig_3"/>
    <property type="match status" value="1"/>
</dbReference>
<dbReference type="Gene3D" id="2.60.40.10">
    <property type="entry name" value="Immunoglobulins"/>
    <property type="match status" value="3"/>
</dbReference>
<organism evidence="8 9">
    <name type="scientific">Limulus polyphemus</name>
    <name type="common">Atlantic horseshoe crab</name>
    <dbReference type="NCBI Taxonomy" id="6850"/>
    <lineage>
        <taxon>Eukaryota</taxon>
        <taxon>Metazoa</taxon>
        <taxon>Ecdysozoa</taxon>
        <taxon>Arthropoda</taxon>
        <taxon>Chelicerata</taxon>
        <taxon>Merostomata</taxon>
        <taxon>Xiphosura</taxon>
        <taxon>Limulidae</taxon>
        <taxon>Limulus</taxon>
    </lineage>
</organism>
<evidence type="ECO:0000313" key="9">
    <source>
        <dbReference type="RefSeq" id="XP_022249772.1"/>
    </source>
</evidence>
<dbReference type="SMART" id="SM00408">
    <property type="entry name" value="IGc2"/>
    <property type="match status" value="2"/>
</dbReference>
<evidence type="ECO:0000256" key="5">
    <source>
        <dbReference type="ARBA" id="ARBA00023319"/>
    </source>
</evidence>
<dbReference type="InterPro" id="IPR003598">
    <property type="entry name" value="Ig_sub2"/>
</dbReference>
<evidence type="ECO:0000256" key="4">
    <source>
        <dbReference type="ARBA" id="ARBA00023180"/>
    </source>
</evidence>
<protein>
    <submittedName>
        <fullName evidence="9">Cell adhesion molecule 3-like</fullName>
    </submittedName>
</protein>
<dbReference type="InterPro" id="IPR013783">
    <property type="entry name" value="Ig-like_fold"/>
</dbReference>
<sequence length="355" mass="39430">MTSSQPSKMRKILWFVVAIAVASKQMEKGIKKTVQAGATVSLPCELETPGGTVQWLQNGQPVVLEAITANRRLWNVTRNGIAALTIQDVATSDEGLWECGKVRDDGSVGSKVEILELTVLNPPVEPYIELEDKRLPQGAIITLQEWQLLFIKCVAENSSLPVRRIQWFLETTNVSSNGELFTEYLPGNETYRSWSLLSLNITRAFNKKELVSFVFHEAWIQPVTASVSLNVLYGPTFSISREPGFGIPIVEGMAASLKCDVEANPPSDPLWQKDQGPLPFDVSSGGYLNFTSISRKDAGWYKCTTKHLFGFFTSFGYFLNVRSKPIYIYSVKIEATSAGNFPFLVAVLKCFQPIS</sequence>
<feature type="domain" description="Ig-like" evidence="7">
    <location>
        <begin position="235"/>
        <end position="307"/>
    </location>
</feature>
<dbReference type="InterPro" id="IPR013098">
    <property type="entry name" value="Ig_I-set"/>
</dbReference>
<dbReference type="InterPro" id="IPR007110">
    <property type="entry name" value="Ig-like_dom"/>
</dbReference>
<dbReference type="GeneID" id="111087438"/>